<dbReference type="Pfam" id="PF18755">
    <property type="entry name" value="RAMA"/>
    <property type="match status" value="1"/>
</dbReference>
<dbReference type="Pfam" id="PF03235">
    <property type="entry name" value="GmrSD_N"/>
    <property type="match status" value="1"/>
</dbReference>
<reference evidence="3 4" key="1">
    <citation type="submission" date="2018-08" db="EMBL/GenBank/DDBJ databases">
        <title>Sequencing the genomes of 1000 actinobacteria strains.</title>
        <authorList>
            <person name="Klenk H.-P."/>
        </authorList>
    </citation>
    <scope>NUCLEOTIDE SEQUENCE [LARGE SCALE GENOMIC DNA]</scope>
    <source>
        <strain evidence="3 4">DSM 44099</strain>
    </source>
</reference>
<protein>
    <submittedName>
        <fullName evidence="3">Uncharacterized protein DUF262</fullName>
    </submittedName>
</protein>
<evidence type="ECO:0000313" key="3">
    <source>
        <dbReference type="EMBL" id="REF98396.1"/>
    </source>
</evidence>
<gene>
    <name evidence="3" type="ORF">DFJ67_4414</name>
</gene>
<evidence type="ECO:0000259" key="2">
    <source>
        <dbReference type="Pfam" id="PF18755"/>
    </source>
</evidence>
<dbReference type="RefSeq" id="WP_116069689.1">
    <property type="nucleotide sequence ID" value="NZ_BONB01000047.1"/>
</dbReference>
<dbReference type="InterPro" id="IPR004919">
    <property type="entry name" value="GmrSD_N"/>
</dbReference>
<feature type="domain" description="GmrSD restriction endonucleases N-terminal" evidence="1">
    <location>
        <begin position="18"/>
        <end position="237"/>
    </location>
</feature>
<keyword evidence="4" id="KW-1185">Reference proteome</keyword>
<dbReference type="OrthoDB" id="9798761at2"/>
<dbReference type="InterPro" id="IPR040843">
    <property type="entry name" value="RAMA"/>
</dbReference>
<dbReference type="AlphaFoldDB" id="A0A3D9ZLY5"/>
<feature type="domain" description="RAMA" evidence="2">
    <location>
        <begin position="622"/>
        <end position="721"/>
    </location>
</feature>
<evidence type="ECO:0000313" key="4">
    <source>
        <dbReference type="Proteomes" id="UP000256913"/>
    </source>
</evidence>
<evidence type="ECO:0000259" key="1">
    <source>
        <dbReference type="Pfam" id="PF03235"/>
    </source>
</evidence>
<name>A0A3D9ZLY5_9ACTN</name>
<dbReference type="PANTHER" id="PTHR35149">
    <property type="entry name" value="SLL5132 PROTEIN"/>
    <property type="match status" value="1"/>
</dbReference>
<comment type="caution">
    <text evidence="3">The sequence shown here is derived from an EMBL/GenBank/DDBJ whole genome shotgun (WGS) entry which is preliminary data.</text>
</comment>
<organism evidence="3 4">
    <name type="scientific">Asanoa ferruginea</name>
    <dbReference type="NCBI Taxonomy" id="53367"/>
    <lineage>
        <taxon>Bacteria</taxon>
        <taxon>Bacillati</taxon>
        <taxon>Actinomycetota</taxon>
        <taxon>Actinomycetes</taxon>
        <taxon>Micromonosporales</taxon>
        <taxon>Micromonosporaceae</taxon>
        <taxon>Asanoa</taxon>
    </lineage>
</organism>
<dbReference type="EMBL" id="QUMQ01000001">
    <property type="protein sequence ID" value="REF98396.1"/>
    <property type="molecule type" value="Genomic_DNA"/>
</dbReference>
<dbReference type="PANTHER" id="PTHR35149:SF1">
    <property type="entry name" value="DUF5655 DOMAIN-CONTAINING PROTEIN"/>
    <property type="match status" value="1"/>
</dbReference>
<dbReference type="Proteomes" id="UP000256913">
    <property type="component" value="Unassembled WGS sequence"/>
</dbReference>
<proteinExistence type="predicted"/>
<accession>A0A3D9ZLY5</accession>
<sequence>MPRNRSPKPLVDACGYSISDLFKLGTFHLDYFQRDYVWEEPQVKKLINDLADKFLDQWEPTHTARDVGYYDPYFLGPIIVYYIDKDCYLADGQQRVVTLLLSLIYLRRLVDEPDGPTELGSRLASLIYTEMFGRKTFAVAVDRYADCFDALLHGREYNADGEPPYVQRVLEAYQHIEKHYPERLRDESLVLFVEWLLHRVSLVALSAVDQDRAIEMFQSMNDRGVHLSPMDHLKRYLLGDSEDPQRSDAQWQSMVSDLEAVERGAAFRYVREVFRARYFDPANEGGPSLENATHEWVLAHENDIWPNYKNGDRSSFVTDLLLPLKNTYVRLLRGQARVIRGLEAVRYNAWNGITGQFALTLAAARPEDSKPAGERKARLIAEFIDLFVVTRAVRNDPCDQKAVDGLVDDLLPAVRLCHTEAELREVLAAEATGWTDHLENIVDLRFHNNGPFIHYLLARLTAWLEVGAEREDPTDRMLRRPVGDRGFEIEHLLTSTESKYAHVQPDALRYGLLRSRLGALVLLDGPENSSYGGARLAVKVPLYRNDTLLAATLNAGFLEEKGRVRLRRFVKQQGLTGAFPPYEDDQKLVDLVEARAKLYRLMAERIWDPARLGLTLQGAREQRSKPGGSKRTRRNHGVHLADLVGAGLVRAGDRLEGQRKGRTHLAEVLDGARIRTASGAVFPTLSAAAMDALDLSAANGWTFWQLTRTGQRMDAVRARFLGS</sequence>